<organism evidence="11 12">
    <name type="scientific">Thermoanaerobaculum aquaticum</name>
    <dbReference type="NCBI Taxonomy" id="1312852"/>
    <lineage>
        <taxon>Bacteria</taxon>
        <taxon>Pseudomonadati</taxon>
        <taxon>Acidobacteriota</taxon>
        <taxon>Thermoanaerobaculia</taxon>
        <taxon>Thermoanaerobaculales</taxon>
        <taxon>Thermoanaerobaculaceae</taxon>
        <taxon>Thermoanaerobaculum</taxon>
    </lineage>
</organism>
<keyword evidence="4" id="KW-0808">Transferase</keyword>
<keyword evidence="3 8" id="KW-0597">Phosphoprotein</keyword>
<dbReference type="RefSeq" id="WP_038049840.1">
    <property type="nucleotide sequence ID" value="NZ_JMFG01000023.1"/>
</dbReference>
<dbReference type="EC" id="2.7.13.3" evidence="2"/>
<dbReference type="PRINTS" id="PR00344">
    <property type="entry name" value="BCTRLSENSOR"/>
</dbReference>
<keyword evidence="5" id="KW-0418">Kinase</keyword>
<dbReference type="SMART" id="SM00388">
    <property type="entry name" value="HisKA"/>
    <property type="match status" value="1"/>
</dbReference>
<feature type="modified residue" description="4-aspartylphosphate" evidence="8">
    <location>
        <position position="57"/>
    </location>
</feature>
<dbReference type="InterPro" id="IPR004358">
    <property type="entry name" value="Sig_transdc_His_kin-like_C"/>
</dbReference>
<dbReference type="SUPFAM" id="SSF55874">
    <property type="entry name" value="ATPase domain of HSP90 chaperone/DNA topoisomerase II/histidine kinase"/>
    <property type="match status" value="1"/>
</dbReference>
<evidence type="ECO:0000259" key="9">
    <source>
        <dbReference type="PROSITE" id="PS50109"/>
    </source>
</evidence>
<gene>
    <name evidence="11" type="ORF">EG19_06055</name>
</gene>
<dbReference type="CDD" id="cd00082">
    <property type="entry name" value="HisKA"/>
    <property type="match status" value="1"/>
</dbReference>
<evidence type="ECO:0000256" key="8">
    <source>
        <dbReference type="PROSITE-ProRule" id="PRU00169"/>
    </source>
</evidence>
<dbReference type="InterPro" id="IPR001789">
    <property type="entry name" value="Sig_transdc_resp-reg_receiver"/>
</dbReference>
<evidence type="ECO:0000256" key="5">
    <source>
        <dbReference type="ARBA" id="ARBA00022777"/>
    </source>
</evidence>
<sequence>MLASARVLVVEDDVALAQTEVELLREGLPGVEIVAVNDGLRAWEILSADGADVVLSDVALPGIDALELLKRIRGDHNLSSTAVILVTGVISPEKLFSLLENGADDCLVKPIRGEELVARVRAALTRVGRQRQLAARARELEEKYARASEFLSWVSHEIRTPLSALMSAAHVLKRYGRQKPEEVERFAELIHREGQRLTRLINNLLDLAKIEAGEVEWHVQEVSLCELLQRVQEVFQALCADRSLHLQLVPCPEAILKVDADKLSQVLTNLISNAIKHSPEGGTVRIACDRSGGHVQIAVEDQGPGVPAGMEEVIFQRFRQLDLTDEKGGTGLGLAISREIVTRSGGRIWVERSSLGGARFVIELPCETPGLA</sequence>
<comment type="catalytic activity">
    <reaction evidence="1">
        <text>ATP + protein L-histidine = ADP + protein N-phospho-L-histidine.</text>
        <dbReference type="EC" id="2.7.13.3"/>
    </reaction>
</comment>
<proteinExistence type="predicted"/>
<keyword evidence="7" id="KW-0472">Membrane</keyword>
<dbReference type="SUPFAM" id="SSF52172">
    <property type="entry name" value="CheY-like"/>
    <property type="match status" value="1"/>
</dbReference>
<dbReference type="Proteomes" id="UP000027284">
    <property type="component" value="Unassembled WGS sequence"/>
</dbReference>
<evidence type="ECO:0000259" key="10">
    <source>
        <dbReference type="PROSITE" id="PS50110"/>
    </source>
</evidence>
<dbReference type="GO" id="GO:0000155">
    <property type="term" value="F:phosphorelay sensor kinase activity"/>
    <property type="evidence" value="ECO:0007669"/>
    <property type="project" value="InterPro"/>
</dbReference>
<evidence type="ECO:0000256" key="6">
    <source>
        <dbReference type="ARBA" id="ARBA00023012"/>
    </source>
</evidence>
<dbReference type="InterPro" id="IPR003661">
    <property type="entry name" value="HisK_dim/P_dom"/>
</dbReference>
<dbReference type="FunFam" id="3.30.565.10:FF:000006">
    <property type="entry name" value="Sensor histidine kinase WalK"/>
    <property type="match status" value="1"/>
</dbReference>
<dbReference type="Gene3D" id="1.10.287.130">
    <property type="match status" value="1"/>
</dbReference>
<evidence type="ECO:0000256" key="3">
    <source>
        <dbReference type="ARBA" id="ARBA00022553"/>
    </source>
</evidence>
<protein>
    <recommendedName>
        <fullName evidence="2">histidine kinase</fullName>
        <ecNumber evidence="2">2.7.13.3</ecNumber>
    </recommendedName>
</protein>
<dbReference type="CDD" id="cd00075">
    <property type="entry name" value="HATPase"/>
    <property type="match status" value="1"/>
</dbReference>
<accession>A0A062XXS4</accession>
<dbReference type="SMART" id="SM00448">
    <property type="entry name" value="REC"/>
    <property type="match status" value="1"/>
</dbReference>
<dbReference type="InterPro" id="IPR005467">
    <property type="entry name" value="His_kinase_dom"/>
</dbReference>
<dbReference type="Gene3D" id="3.40.50.2300">
    <property type="match status" value="1"/>
</dbReference>
<dbReference type="SMART" id="SM00387">
    <property type="entry name" value="HATPase_c"/>
    <property type="match status" value="1"/>
</dbReference>
<evidence type="ECO:0000256" key="4">
    <source>
        <dbReference type="ARBA" id="ARBA00022679"/>
    </source>
</evidence>
<dbReference type="CDD" id="cd00156">
    <property type="entry name" value="REC"/>
    <property type="match status" value="1"/>
</dbReference>
<dbReference type="PANTHER" id="PTHR43547:SF2">
    <property type="entry name" value="HYBRID SIGNAL TRANSDUCTION HISTIDINE KINASE C"/>
    <property type="match status" value="1"/>
</dbReference>
<name>A0A062XXS4_9BACT</name>
<dbReference type="InterPro" id="IPR036097">
    <property type="entry name" value="HisK_dim/P_sf"/>
</dbReference>
<feature type="domain" description="Response regulatory" evidence="10">
    <location>
        <begin position="6"/>
        <end position="124"/>
    </location>
</feature>
<dbReference type="SUPFAM" id="SSF47384">
    <property type="entry name" value="Homodimeric domain of signal transducing histidine kinase"/>
    <property type="match status" value="1"/>
</dbReference>
<evidence type="ECO:0000313" key="12">
    <source>
        <dbReference type="Proteomes" id="UP000027284"/>
    </source>
</evidence>
<dbReference type="OrthoDB" id="9761263at2"/>
<evidence type="ECO:0000256" key="2">
    <source>
        <dbReference type="ARBA" id="ARBA00012438"/>
    </source>
</evidence>
<dbReference type="Pfam" id="PF00512">
    <property type="entry name" value="HisKA"/>
    <property type="match status" value="1"/>
</dbReference>
<comment type="caution">
    <text evidence="11">The sequence shown here is derived from an EMBL/GenBank/DDBJ whole genome shotgun (WGS) entry which is preliminary data.</text>
</comment>
<dbReference type="PROSITE" id="PS50109">
    <property type="entry name" value="HIS_KIN"/>
    <property type="match status" value="1"/>
</dbReference>
<dbReference type="PROSITE" id="PS50110">
    <property type="entry name" value="RESPONSE_REGULATORY"/>
    <property type="match status" value="1"/>
</dbReference>
<dbReference type="Gene3D" id="3.30.565.10">
    <property type="entry name" value="Histidine kinase-like ATPase, C-terminal domain"/>
    <property type="match status" value="1"/>
</dbReference>
<evidence type="ECO:0000313" key="11">
    <source>
        <dbReference type="EMBL" id="KDA53310.1"/>
    </source>
</evidence>
<dbReference type="FunFam" id="1.10.287.130:FF:000001">
    <property type="entry name" value="Two-component sensor histidine kinase"/>
    <property type="match status" value="1"/>
</dbReference>
<keyword evidence="6" id="KW-0902">Two-component regulatory system</keyword>
<evidence type="ECO:0000256" key="7">
    <source>
        <dbReference type="ARBA" id="ARBA00023136"/>
    </source>
</evidence>
<dbReference type="InterPro" id="IPR003594">
    <property type="entry name" value="HATPase_dom"/>
</dbReference>
<dbReference type="Pfam" id="PF02518">
    <property type="entry name" value="HATPase_c"/>
    <property type="match status" value="1"/>
</dbReference>
<dbReference type="InterPro" id="IPR036890">
    <property type="entry name" value="HATPase_C_sf"/>
</dbReference>
<dbReference type="AlphaFoldDB" id="A0A062XXS4"/>
<dbReference type="PANTHER" id="PTHR43547">
    <property type="entry name" value="TWO-COMPONENT HISTIDINE KINASE"/>
    <property type="match status" value="1"/>
</dbReference>
<keyword evidence="12" id="KW-1185">Reference proteome</keyword>
<evidence type="ECO:0000256" key="1">
    <source>
        <dbReference type="ARBA" id="ARBA00000085"/>
    </source>
</evidence>
<dbReference type="STRING" id="1312852.EG19_06055"/>
<dbReference type="InterPro" id="IPR011006">
    <property type="entry name" value="CheY-like_superfamily"/>
</dbReference>
<feature type="domain" description="Histidine kinase" evidence="9">
    <location>
        <begin position="153"/>
        <end position="368"/>
    </location>
</feature>
<reference evidence="11 12" key="1">
    <citation type="submission" date="2014-04" db="EMBL/GenBank/DDBJ databases">
        <title>The Genome Sequence of Thermoanaerobaculum aquaticum MP-01, The First Cultivated Group 23 Acidobacterium.</title>
        <authorList>
            <person name="Stamps B.W."/>
            <person name="Losey N.A."/>
            <person name="Lawson P.A."/>
            <person name="Stevenson B.S."/>
        </authorList>
    </citation>
    <scope>NUCLEOTIDE SEQUENCE [LARGE SCALE GENOMIC DNA]</scope>
    <source>
        <strain evidence="11 12">MP-01</strain>
    </source>
</reference>
<dbReference type="Pfam" id="PF00072">
    <property type="entry name" value="Response_reg"/>
    <property type="match status" value="1"/>
</dbReference>
<dbReference type="EMBL" id="JMFG01000023">
    <property type="protein sequence ID" value="KDA53310.1"/>
    <property type="molecule type" value="Genomic_DNA"/>
</dbReference>